<name>A0ABQ7Q189_PLUXY</name>
<accession>A0ABQ7Q189</accession>
<comment type="caution">
    <text evidence="3">The sequence shown here is derived from an EMBL/GenBank/DDBJ whole genome shotgun (WGS) entry which is preliminary data.</text>
</comment>
<feature type="region of interest" description="Disordered" evidence="1">
    <location>
        <begin position="542"/>
        <end position="567"/>
    </location>
</feature>
<feature type="compositionally biased region" description="Basic residues" evidence="1">
    <location>
        <begin position="557"/>
        <end position="567"/>
    </location>
</feature>
<feature type="region of interest" description="Disordered" evidence="1">
    <location>
        <begin position="381"/>
        <end position="421"/>
    </location>
</feature>
<dbReference type="PANTHER" id="PTHR14324:SF3">
    <property type="entry name" value="CONDENSIN-2 COMPLEX SUBUNIT H2"/>
    <property type="match status" value="1"/>
</dbReference>
<dbReference type="Pfam" id="PF06278">
    <property type="entry name" value="CNDH2_N"/>
    <property type="match status" value="1"/>
</dbReference>
<organism evidence="3 4">
    <name type="scientific">Plutella xylostella</name>
    <name type="common">Diamondback moth</name>
    <name type="synonym">Plutella maculipennis</name>
    <dbReference type="NCBI Taxonomy" id="51655"/>
    <lineage>
        <taxon>Eukaryota</taxon>
        <taxon>Metazoa</taxon>
        <taxon>Ecdysozoa</taxon>
        <taxon>Arthropoda</taxon>
        <taxon>Hexapoda</taxon>
        <taxon>Insecta</taxon>
        <taxon>Pterygota</taxon>
        <taxon>Neoptera</taxon>
        <taxon>Endopterygota</taxon>
        <taxon>Lepidoptera</taxon>
        <taxon>Glossata</taxon>
        <taxon>Ditrysia</taxon>
        <taxon>Yponomeutoidea</taxon>
        <taxon>Plutellidae</taxon>
        <taxon>Plutella</taxon>
    </lineage>
</organism>
<gene>
    <name evidence="3" type="ORF">JYU34_017383</name>
</gene>
<protein>
    <recommendedName>
        <fullName evidence="2">Condensin II complex subunit H2 N-terminal domain-containing protein</fullName>
    </recommendedName>
</protein>
<dbReference type="PANTHER" id="PTHR14324">
    <property type="entry name" value="CONDENSIN-2 COMPLEX SUBUNIT H2"/>
    <property type="match status" value="1"/>
</dbReference>
<dbReference type="InterPro" id="IPR009378">
    <property type="entry name" value="H2_N"/>
</dbReference>
<evidence type="ECO:0000313" key="3">
    <source>
        <dbReference type="EMBL" id="KAG7298925.1"/>
    </source>
</evidence>
<sequence length="567" mass="62335">MATVVITFFLIGFYEYKMDADFDETPRDLISRREKRWSMNSQRLEEIVAELMKPISDARRSFDTDLSALLEEYLTEAGLHALEEEDGGLSTPGAPNYAELALLLQQSACIYGRKVDFLYQHVLSVSDSLQTHTHDEPSTSEEVSTPAGSRRRRKVSTSVANFEPLELTPASSATRESDTARPPPTLPRLYLELEPRVMTSRDCPLTDYNGEPIGLLQDFHVTWRLHNGFLIEGLKNLADGMSQSVRPVPLQELQAAIEAVAPPPSTPPPMLPPIMCEEMSPPPCASTPIPAMSEGELQMLERDETENMPPPSKRRKRNQPAEVIAFVGCVKMTISKKGRRALCTLQDFSLPPRWVSSIVQARRDEILATRQRLRELQPDEDGFMGWSRREASSTAVDGPDARESDDDGFFEQSSLGDSDASRVDDTAITTIASSTMDTAAEWAAWRAGVVARAEQQKAVDVRVLADRVLRALPPPTEPASTPLSDMLRDTAEDPLDVSKLFLATLFLANAGNIEIVQGAPLSVNSASLRVLSLDQQRVAAVAEAENAPAAPRAPRPPARRGPRAAAS</sequence>
<feature type="region of interest" description="Disordered" evidence="1">
    <location>
        <begin position="129"/>
        <end position="186"/>
    </location>
</feature>
<dbReference type="EMBL" id="JAHIBW010000023">
    <property type="protein sequence ID" value="KAG7298925.1"/>
    <property type="molecule type" value="Genomic_DNA"/>
</dbReference>
<evidence type="ECO:0000259" key="2">
    <source>
        <dbReference type="Pfam" id="PF06278"/>
    </source>
</evidence>
<reference evidence="3 4" key="1">
    <citation type="submission" date="2021-06" db="EMBL/GenBank/DDBJ databases">
        <title>A haploid diamondback moth (Plutella xylostella L.) genome assembly resolves 31 chromosomes and identifies a diamide resistance mutation.</title>
        <authorList>
            <person name="Ward C.M."/>
            <person name="Perry K.D."/>
            <person name="Baker G."/>
            <person name="Powis K."/>
            <person name="Heckel D.G."/>
            <person name="Baxter S.W."/>
        </authorList>
    </citation>
    <scope>NUCLEOTIDE SEQUENCE [LARGE SCALE GENOMIC DNA]</scope>
    <source>
        <strain evidence="3 4">LV</strain>
        <tissue evidence="3">Single pupa</tissue>
    </source>
</reference>
<feature type="domain" description="Condensin II complex subunit H2 N-terminal" evidence="2">
    <location>
        <begin position="49"/>
        <end position="144"/>
    </location>
</feature>
<evidence type="ECO:0000313" key="4">
    <source>
        <dbReference type="Proteomes" id="UP000823941"/>
    </source>
</evidence>
<dbReference type="InterPro" id="IPR031739">
    <property type="entry name" value="Ncaph2"/>
</dbReference>
<dbReference type="Proteomes" id="UP000823941">
    <property type="component" value="Chromosome 23"/>
</dbReference>
<evidence type="ECO:0000256" key="1">
    <source>
        <dbReference type="SAM" id="MobiDB-lite"/>
    </source>
</evidence>
<proteinExistence type="predicted"/>
<keyword evidence="4" id="KW-1185">Reference proteome</keyword>